<proteinExistence type="predicted"/>
<protein>
    <submittedName>
        <fullName evidence="2">Uncharacterized protein</fullName>
    </submittedName>
</protein>
<feature type="compositionally biased region" description="Polar residues" evidence="1">
    <location>
        <begin position="94"/>
        <end position="112"/>
    </location>
</feature>
<evidence type="ECO:0000256" key="1">
    <source>
        <dbReference type="SAM" id="MobiDB-lite"/>
    </source>
</evidence>
<feature type="non-terminal residue" evidence="2">
    <location>
        <position position="1"/>
    </location>
</feature>
<name>A0A8S3ZJR4_9EUPU</name>
<accession>A0A8S3ZJR4</accession>
<sequence>QPEIAGVMAAASSANMAKPFECEHSKDENAGDSQTAENNQESGTHTAQNDRPSSCVDTGVSSDKEKNGKSEQASKKFVDAPPPVTNAWTKRGASLSSEKNQVQPSSELQEGI</sequence>
<feature type="compositionally biased region" description="Basic and acidic residues" evidence="1">
    <location>
        <begin position="20"/>
        <end position="29"/>
    </location>
</feature>
<dbReference type="EMBL" id="CAJHNH020003657">
    <property type="protein sequence ID" value="CAG5129723.1"/>
    <property type="molecule type" value="Genomic_DNA"/>
</dbReference>
<reference evidence="2" key="1">
    <citation type="submission" date="2021-04" db="EMBL/GenBank/DDBJ databases">
        <authorList>
            <consortium name="Molecular Ecology Group"/>
        </authorList>
    </citation>
    <scope>NUCLEOTIDE SEQUENCE</scope>
</reference>
<evidence type="ECO:0000313" key="3">
    <source>
        <dbReference type="Proteomes" id="UP000678393"/>
    </source>
</evidence>
<comment type="caution">
    <text evidence="2">The sequence shown here is derived from an EMBL/GenBank/DDBJ whole genome shotgun (WGS) entry which is preliminary data.</text>
</comment>
<feature type="region of interest" description="Disordered" evidence="1">
    <location>
        <begin position="1"/>
        <end position="112"/>
    </location>
</feature>
<evidence type="ECO:0000313" key="2">
    <source>
        <dbReference type="EMBL" id="CAG5129723.1"/>
    </source>
</evidence>
<feature type="compositionally biased region" description="Polar residues" evidence="1">
    <location>
        <begin position="31"/>
        <end position="61"/>
    </location>
</feature>
<organism evidence="2 3">
    <name type="scientific">Candidula unifasciata</name>
    <dbReference type="NCBI Taxonomy" id="100452"/>
    <lineage>
        <taxon>Eukaryota</taxon>
        <taxon>Metazoa</taxon>
        <taxon>Spiralia</taxon>
        <taxon>Lophotrochozoa</taxon>
        <taxon>Mollusca</taxon>
        <taxon>Gastropoda</taxon>
        <taxon>Heterobranchia</taxon>
        <taxon>Euthyneura</taxon>
        <taxon>Panpulmonata</taxon>
        <taxon>Eupulmonata</taxon>
        <taxon>Stylommatophora</taxon>
        <taxon>Helicina</taxon>
        <taxon>Helicoidea</taxon>
        <taxon>Geomitridae</taxon>
        <taxon>Candidula</taxon>
    </lineage>
</organism>
<gene>
    <name evidence="2" type="ORF">CUNI_LOCUS15281</name>
</gene>
<keyword evidence="3" id="KW-1185">Reference proteome</keyword>
<feature type="non-terminal residue" evidence="2">
    <location>
        <position position="112"/>
    </location>
</feature>
<dbReference type="Proteomes" id="UP000678393">
    <property type="component" value="Unassembled WGS sequence"/>
</dbReference>
<dbReference type="AlphaFoldDB" id="A0A8S3ZJR4"/>
<feature type="compositionally biased region" description="Basic and acidic residues" evidence="1">
    <location>
        <begin position="62"/>
        <end position="78"/>
    </location>
</feature>